<dbReference type="GO" id="GO:0005524">
    <property type="term" value="F:ATP binding"/>
    <property type="evidence" value="ECO:0007669"/>
    <property type="project" value="UniProtKB-KW"/>
</dbReference>
<gene>
    <name evidence="2" type="ORF">GCM10009801_72980</name>
</gene>
<dbReference type="Gene3D" id="3.40.50.300">
    <property type="entry name" value="P-loop containing nucleotide triphosphate hydrolases"/>
    <property type="match status" value="1"/>
</dbReference>
<name>A0ABP5IL80_9ACTN</name>
<dbReference type="InterPro" id="IPR027417">
    <property type="entry name" value="P-loop_NTPase"/>
</dbReference>
<comment type="caution">
    <text evidence="2">The sequence shown here is derived from an EMBL/GenBank/DDBJ whole genome shotgun (WGS) entry which is preliminary data.</text>
</comment>
<dbReference type="SUPFAM" id="SSF52540">
    <property type="entry name" value="P-loop containing nucleoside triphosphate hydrolases"/>
    <property type="match status" value="1"/>
</dbReference>
<evidence type="ECO:0000313" key="3">
    <source>
        <dbReference type="Proteomes" id="UP001500016"/>
    </source>
</evidence>
<feature type="region of interest" description="Disordered" evidence="1">
    <location>
        <begin position="1"/>
        <end position="21"/>
    </location>
</feature>
<keyword evidence="3" id="KW-1185">Reference proteome</keyword>
<keyword evidence="2" id="KW-0547">Nucleotide-binding</keyword>
<dbReference type="Proteomes" id="UP001500016">
    <property type="component" value="Unassembled WGS sequence"/>
</dbReference>
<evidence type="ECO:0000313" key="2">
    <source>
        <dbReference type="EMBL" id="GAA2100446.1"/>
    </source>
</evidence>
<sequence>MQPNDTTQAAPAPDAPRSRGRRLLTTRRRSADTRYDSGLAVRDITGHLALAQDGTVTAWYTAAPQRWSFLSDADRNGLLASHAKRVAELTGRRLHLRVTHRPYPVHLWAEALDKRAVNPLPGWDRYLQEEQIHVGRSGLDLKVVYYGVTIGRLNGAGRASALFTGGQRELDALARDVHEVDGIMAAHGMEASPVTAAEMDWLLIRSVGLGLPAPLDVPPRPDDQWLPGDFAEYTDSVEWASPEAYAPHITVTGHRSGTSLTRYVAVLTLGQMALPDIPESGHAPWLQRLDRLGFPYEVSAVIDVRDPDKVVKELRQQLQKIYHQVKHHTEHQVDIKQQLARQRQHALGTEDDIQSSGATGLGTRVEGWFRIAVSSSTEKGLLDRVSQVKKRFGTHVLVHHTADQYRLAREYIPGEPLANSAYRRRMPVTTLAGALPAATALVGDREGVNLGYTSGASKRAVMWHPWRSQEIREGSGLTPVVSTLGGGKSTLIGKVVYDTTRMGVPWVVLDPSGPLTRMCGLPELRPYAREINLMDAAPGTLNPFRVIPDPDPAHFRTADYWHTRDRQDAAERAYQQAIKTTAASRRTLAVDVLRGLLPESLRTSEATNKALLMAAQRADCSVHSSPYAIIDALATLDGSLSEHATQLAELLHGVAEMPQGQLVFPETDGGDDSYLTAHHRLVVMSLKGLTLPTAGVPANEWTLEEQYSMPLLYLAAWYAQRSIYGRDMHERKGLALDECWALLSVSSGRTLLKKTGRDSRKHDCRALYSTQDAGDLMSADLGNWIDSTFVGRTVGPDAQRGALRMLGIEPGNGYEDQLAGLSQRTRDSDQTQIPREFIFSDGEGGIERITVSLAHRPALQEALNTTANPLAHARRAAQAANPWTADLTKTGALNGAAHLNGNGGPR</sequence>
<dbReference type="EMBL" id="BAAAPE010000023">
    <property type="protein sequence ID" value="GAA2100446.1"/>
    <property type="molecule type" value="Genomic_DNA"/>
</dbReference>
<proteinExistence type="predicted"/>
<dbReference type="RefSeq" id="WP_344534529.1">
    <property type="nucleotide sequence ID" value="NZ_BAAAPE010000023.1"/>
</dbReference>
<dbReference type="Gene3D" id="1.10.8.730">
    <property type="match status" value="1"/>
</dbReference>
<protein>
    <submittedName>
        <fullName evidence="2">ATP-binding protein</fullName>
    </submittedName>
</protein>
<organism evidence="2 3">
    <name type="scientific">Streptomyces albiaxialis</name>
    <dbReference type="NCBI Taxonomy" id="329523"/>
    <lineage>
        <taxon>Bacteria</taxon>
        <taxon>Bacillati</taxon>
        <taxon>Actinomycetota</taxon>
        <taxon>Actinomycetes</taxon>
        <taxon>Kitasatosporales</taxon>
        <taxon>Streptomycetaceae</taxon>
        <taxon>Streptomyces</taxon>
    </lineage>
</organism>
<reference evidence="3" key="1">
    <citation type="journal article" date="2019" name="Int. J. Syst. Evol. Microbiol.">
        <title>The Global Catalogue of Microorganisms (GCM) 10K type strain sequencing project: providing services to taxonomists for standard genome sequencing and annotation.</title>
        <authorList>
            <consortium name="The Broad Institute Genomics Platform"/>
            <consortium name="The Broad Institute Genome Sequencing Center for Infectious Disease"/>
            <person name="Wu L."/>
            <person name="Ma J."/>
        </authorList>
    </citation>
    <scope>NUCLEOTIDE SEQUENCE [LARGE SCALE GENOMIC DNA]</scope>
    <source>
        <strain evidence="3">JCM 15478</strain>
    </source>
</reference>
<feature type="compositionally biased region" description="Low complexity" evidence="1">
    <location>
        <begin position="1"/>
        <end position="12"/>
    </location>
</feature>
<accession>A0ABP5IL80</accession>
<dbReference type="Pfam" id="PF12846">
    <property type="entry name" value="AAA_10"/>
    <property type="match status" value="1"/>
</dbReference>
<evidence type="ECO:0000256" key="1">
    <source>
        <dbReference type="SAM" id="MobiDB-lite"/>
    </source>
</evidence>
<keyword evidence="2" id="KW-0067">ATP-binding</keyword>